<name>A0A6A4W2T5_AMPAM</name>
<dbReference type="InterPro" id="IPR029058">
    <property type="entry name" value="AB_hydrolase_fold"/>
</dbReference>
<keyword evidence="5" id="KW-0732">Signal</keyword>
<feature type="domain" description="Carboxylesterase type B" evidence="6">
    <location>
        <begin position="42"/>
        <end position="570"/>
    </location>
</feature>
<dbReference type="InterPro" id="IPR019826">
    <property type="entry name" value="Carboxylesterase_B_AS"/>
</dbReference>
<dbReference type="PROSITE" id="PS00122">
    <property type="entry name" value="CARBOXYLESTERASE_B_1"/>
    <property type="match status" value="1"/>
</dbReference>
<accession>A0A6A4W2T5</accession>
<evidence type="ECO:0000313" key="8">
    <source>
        <dbReference type="Proteomes" id="UP000440578"/>
    </source>
</evidence>
<evidence type="ECO:0000313" key="7">
    <source>
        <dbReference type="EMBL" id="KAF0301586.1"/>
    </source>
</evidence>
<dbReference type="EC" id="3.1.1.-" evidence="5"/>
<gene>
    <name evidence="7" type="primary">EST6_4</name>
    <name evidence="7" type="ORF">FJT64_026165</name>
</gene>
<dbReference type="PROSITE" id="PS51257">
    <property type="entry name" value="PROKAR_LIPOPROTEIN"/>
    <property type="match status" value="1"/>
</dbReference>
<comment type="similarity">
    <text evidence="1 5">Belongs to the type-B carboxylesterase/lipase family.</text>
</comment>
<dbReference type="GO" id="GO:0052689">
    <property type="term" value="F:carboxylic ester hydrolase activity"/>
    <property type="evidence" value="ECO:0007669"/>
    <property type="project" value="UniProtKB-KW"/>
</dbReference>
<dbReference type="AlphaFoldDB" id="A0A6A4W2T5"/>
<feature type="chain" id="PRO_5025707987" description="Carboxylic ester hydrolase" evidence="5">
    <location>
        <begin position="31"/>
        <end position="603"/>
    </location>
</feature>
<evidence type="ECO:0000256" key="3">
    <source>
        <dbReference type="ARBA" id="ARBA00022801"/>
    </source>
</evidence>
<proteinExistence type="inferred from homology"/>
<feature type="signal peptide" evidence="5">
    <location>
        <begin position="1"/>
        <end position="30"/>
    </location>
</feature>
<sequence>MKMRRPTKQRARQWEATSLLLWLLLLPAAATVTGCADPSCRPLVTTREGTVRGTVGRSADGRPYLAFRGVRYGAPPVGALRFQPPLRHPGWQGVVEADHHGTHCLQVDSMDGDSIKGTEDCLFANVYTPRLPDPSRPVVAGLPVMVFIHGGGFTIGSGDDEFYGPSYLMDQDVVLVTFNYRLGPFGFFTTHDAAAPGNYGLRDQVLLLHWVQDNIAAFGGDPRSVTVFGVSAGGASVSLLVLSPLARGLFHRAISQSGTSVASFAASGRRKDAAQTLAARLGCPTGDSAALVGCVRAAPAEAVVRSVRGEKELFQPRVDGADSRQPLLPDDPRRLLEQGAFNRVPWISGITAEEGAFFLPFTVANTTLMAGVFAGQPAAWARLADLCDDSRYRVLDCGYSVDGQGPRVRQFYVSSPAGGGGVPGPNNLLPVVRVLSDRLFVAPMVAETRLASRFTTVYRYLLDERGAGRLTYRRRHPAPMAVPDFGPTHADDVLYLFSNSQLPISPRTTPSGQLIRQIVSTWVTFARTGRPAAPALPEWPAFTELTQQHMRLNTAPSVDQRLFEARADFWQTVPINEPWRHVVQMSCRLGGAAPGQPGTATGF</sequence>
<dbReference type="OrthoDB" id="408631at2759"/>
<dbReference type="Pfam" id="PF00135">
    <property type="entry name" value="COesterase"/>
    <property type="match status" value="1"/>
</dbReference>
<dbReference type="InterPro" id="IPR002018">
    <property type="entry name" value="CarbesteraseB"/>
</dbReference>
<keyword evidence="2" id="KW-0719">Serine esterase</keyword>
<keyword evidence="3 5" id="KW-0378">Hydrolase</keyword>
<dbReference type="PANTHER" id="PTHR11559">
    <property type="entry name" value="CARBOXYLESTERASE"/>
    <property type="match status" value="1"/>
</dbReference>
<organism evidence="7 8">
    <name type="scientific">Amphibalanus amphitrite</name>
    <name type="common">Striped barnacle</name>
    <name type="synonym">Balanus amphitrite</name>
    <dbReference type="NCBI Taxonomy" id="1232801"/>
    <lineage>
        <taxon>Eukaryota</taxon>
        <taxon>Metazoa</taxon>
        <taxon>Ecdysozoa</taxon>
        <taxon>Arthropoda</taxon>
        <taxon>Crustacea</taxon>
        <taxon>Multicrustacea</taxon>
        <taxon>Cirripedia</taxon>
        <taxon>Thoracica</taxon>
        <taxon>Thoracicalcarea</taxon>
        <taxon>Balanomorpha</taxon>
        <taxon>Balanoidea</taxon>
        <taxon>Balanidae</taxon>
        <taxon>Amphibalaninae</taxon>
        <taxon>Amphibalanus</taxon>
    </lineage>
</organism>
<comment type="caution">
    <text evidence="7">The sequence shown here is derived from an EMBL/GenBank/DDBJ whole genome shotgun (WGS) entry which is preliminary data.</text>
</comment>
<evidence type="ECO:0000256" key="1">
    <source>
        <dbReference type="ARBA" id="ARBA00005964"/>
    </source>
</evidence>
<evidence type="ECO:0000259" key="6">
    <source>
        <dbReference type="Pfam" id="PF00135"/>
    </source>
</evidence>
<keyword evidence="4" id="KW-0325">Glycoprotein</keyword>
<dbReference type="SUPFAM" id="SSF53474">
    <property type="entry name" value="alpha/beta-Hydrolases"/>
    <property type="match status" value="1"/>
</dbReference>
<dbReference type="Gene3D" id="3.40.50.1820">
    <property type="entry name" value="alpha/beta hydrolase"/>
    <property type="match status" value="1"/>
</dbReference>
<dbReference type="InterPro" id="IPR050309">
    <property type="entry name" value="Type-B_Carboxylest/Lipase"/>
</dbReference>
<evidence type="ECO:0000256" key="5">
    <source>
        <dbReference type="RuleBase" id="RU361235"/>
    </source>
</evidence>
<dbReference type="EMBL" id="VIIS01001149">
    <property type="protein sequence ID" value="KAF0301586.1"/>
    <property type="molecule type" value="Genomic_DNA"/>
</dbReference>
<evidence type="ECO:0000256" key="4">
    <source>
        <dbReference type="ARBA" id="ARBA00023180"/>
    </source>
</evidence>
<protein>
    <recommendedName>
        <fullName evidence="5">Carboxylic ester hydrolase</fullName>
        <ecNumber evidence="5">3.1.1.-</ecNumber>
    </recommendedName>
</protein>
<keyword evidence="8" id="KW-1185">Reference proteome</keyword>
<reference evidence="7 8" key="1">
    <citation type="submission" date="2019-07" db="EMBL/GenBank/DDBJ databases">
        <title>Draft genome assembly of a fouling barnacle, Amphibalanus amphitrite (Darwin, 1854): The first reference genome for Thecostraca.</title>
        <authorList>
            <person name="Kim W."/>
        </authorList>
    </citation>
    <scope>NUCLEOTIDE SEQUENCE [LARGE SCALE GENOMIC DNA]</scope>
    <source>
        <strain evidence="7">SNU_AA5</strain>
        <tissue evidence="7">Soma without cirri and trophi</tissue>
    </source>
</reference>
<evidence type="ECO:0000256" key="2">
    <source>
        <dbReference type="ARBA" id="ARBA00022487"/>
    </source>
</evidence>
<dbReference type="Proteomes" id="UP000440578">
    <property type="component" value="Unassembled WGS sequence"/>
</dbReference>